<reference evidence="1 2" key="1">
    <citation type="journal article" date="2019" name="Commun. Biol.">
        <title>The bagworm genome reveals a unique fibroin gene that provides high tensile strength.</title>
        <authorList>
            <person name="Kono N."/>
            <person name="Nakamura H."/>
            <person name="Ohtoshi R."/>
            <person name="Tomita M."/>
            <person name="Numata K."/>
            <person name="Arakawa K."/>
        </authorList>
    </citation>
    <scope>NUCLEOTIDE SEQUENCE [LARGE SCALE GENOMIC DNA]</scope>
</reference>
<organism evidence="1 2">
    <name type="scientific">Eumeta variegata</name>
    <name type="common">Bagworm moth</name>
    <name type="synonym">Eumeta japonica</name>
    <dbReference type="NCBI Taxonomy" id="151549"/>
    <lineage>
        <taxon>Eukaryota</taxon>
        <taxon>Metazoa</taxon>
        <taxon>Ecdysozoa</taxon>
        <taxon>Arthropoda</taxon>
        <taxon>Hexapoda</taxon>
        <taxon>Insecta</taxon>
        <taxon>Pterygota</taxon>
        <taxon>Neoptera</taxon>
        <taxon>Endopterygota</taxon>
        <taxon>Lepidoptera</taxon>
        <taxon>Glossata</taxon>
        <taxon>Ditrysia</taxon>
        <taxon>Tineoidea</taxon>
        <taxon>Psychidae</taxon>
        <taxon>Oiketicinae</taxon>
        <taxon>Eumeta</taxon>
    </lineage>
</organism>
<sequence>MRKQMYATVATTIKPSAKRHHCSGRLADTAQRTLRHVLPGQCNTRPRQPRKALRIVCEKTMSQKEVAKRKREDSSLCLKSAADVLGEGEMRMHTSN</sequence>
<gene>
    <name evidence="1" type="ORF">EVAR_33379_1</name>
</gene>
<keyword evidence="2" id="KW-1185">Reference proteome</keyword>
<dbReference type="AlphaFoldDB" id="A0A4C1X035"/>
<dbReference type="Proteomes" id="UP000299102">
    <property type="component" value="Unassembled WGS sequence"/>
</dbReference>
<evidence type="ECO:0000313" key="1">
    <source>
        <dbReference type="EMBL" id="GBP57136.1"/>
    </source>
</evidence>
<dbReference type="EMBL" id="BGZK01000709">
    <property type="protein sequence ID" value="GBP57136.1"/>
    <property type="molecule type" value="Genomic_DNA"/>
</dbReference>
<name>A0A4C1X035_EUMVA</name>
<comment type="caution">
    <text evidence="1">The sequence shown here is derived from an EMBL/GenBank/DDBJ whole genome shotgun (WGS) entry which is preliminary data.</text>
</comment>
<accession>A0A4C1X035</accession>
<protein>
    <submittedName>
        <fullName evidence="1">Uncharacterized protein</fullName>
    </submittedName>
</protein>
<evidence type="ECO:0000313" key="2">
    <source>
        <dbReference type="Proteomes" id="UP000299102"/>
    </source>
</evidence>
<proteinExistence type="predicted"/>